<accession>A0ABN1U2K7</accession>
<protein>
    <submittedName>
        <fullName evidence="1">Uncharacterized protein</fullName>
    </submittedName>
</protein>
<evidence type="ECO:0000313" key="2">
    <source>
        <dbReference type="Proteomes" id="UP001499987"/>
    </source>
</evidence>
<sequence length="155" mass="16752">MCDTVMQWWKTVTGLAERDSCDGRLVLRLHGEPLVEFGATWTADGRSPHFRGRLTTADGTDVGRTVVRKMTLKDMPRWALQTMTGALAFDEAEFRAELPQCDAVLVCRVLTQDAPDAAGHTKILVDGGATNVIVLSLAVPLPPPPGTGLPGGAWW</sequence>
<proteinExistence type="predicted"/>
<reference evidence="1 2" key="1">
    <citation type="journal article" date="2019" name="Int. J. Syst. Evol. Microbiol.">
        <title>The Global Catalogue of Microorganisms (GCM) 10K type strain sequencing project: providing services to taxonomists for standard genome sequencing and annotation.</title>
        <authorList>
            <consortium name="The Broad Institute Genomics Platform"/>
            <consortium name="The Broad Institute Genome Sequencing Center for Infectious Disease"/>
            <person name="Wu L."/>
            <person name="Ma J."/>
        </authorList>
    </citation>
    <scope>NUCLEOTIDE SEQUENCE [LARGE SCALE GENOMIC DNA]</scope>
    <source>
        <strain evidence="1 2">JCM 13002</strain>
    </source>
</reference>
<evidence type="ECO:0000313" key="1">
    <source>
        <dbReference type="EMBL" id="GAA1113933.1"/>
    </source>
</evidence>
<dbReference type="EMBL" id="BAAALD010000090">
    <property type="protein sequence ID" value="GAA1113933.1"/>
    <property type="molecule type" value="Genomic_DNA"/>
</dbReference>
<name>A0ABN1U2K7_9ACTN</name>
<dbReference type="RefSeq" id="WP_344627132.1">
    <property type="nucleotide sequence ID" value="NZ_BAAALD010000090.1"/>
</dbReference>
<dbReference type="Proteomes" id="UP001499987">
    <property type="component" value="Unassembled WGS sequence"/>
</dbReference>
<comment type="caution">
    <text evidence="1">The sequence shown here is derived from an EMBL/GenBank/DDBJ whole genome shotgun (WGS) entry which is preliminary data.</text>
</comment>
<gene>
    <name evidence="1" type="ORF">GCM10009663_63340</name>
</gene>
<keyword evidence="2" id="KW-1185">Reference proteome</keyword>
<organism evidence="1 2">
    <name type="scientific">Kitasatospora arboriphila</name>
    <dbReference type="NCBI Taxonomy" id="258052"/>
    <lineage>
        <taxon>Bacteria</taxon>
        <taxon>Bacillati</taxon>
        <taxon>Actinomycetota</taxon>
        <taxon>Actinomycetes</taxon>
        <taxon>Kitasatosporales</taxon>
        <taxon>Streptomycetaceae</taxon>
        <taxon>Kitasatospora</taxon>
    </lineage>
</organism>